<dbReference type="EMBL" id="JAUJLE010000260">
    <property type="protein sequence ID" value="KAK0964400.1"/>
    <property type="molecule type" value="Genomic_DNA"/>
</dbReference>
<keyword evidence="7" id="KW-0547">Nucleotide-binding</keyword>
<dbReference type="GO" id="GO:0000166">
    <property type="term" value="F:nucleotide binding"/>
    <property type="evidence" value="ECO:0007669"/>
    <property type="project" value="UniProtKB-KW"/>
</dbReference>
<evidence type="ECO:0000256" key="7">
    <source>
        <dbReference type="RuleBase" id="RU367113"/>
    </source>
</evidence>
<keyword evidence="7" id="KW-0539">Nucleus</keyword>
<evidence type="ECO:0000313" key="10">
    <source>
        <dbReference type="Proteomes" id="UP001175353"/>
    </source>
</evidence>
<organism evidence="9 10">
    <name type="scientific">Friedmanniomyces endolithicus</name>
    <dbReference type="NCBI Taxonomy" id="329885"/>
    <lineage>
        <taxon>Eukaryota</taxon>
        <taxon>Fungi</taxon>
        <taxon>Dikarya</taxon>
        <taxon>Ascomycota</taxon>
        <taxon>Pezizomycotina</taxon>
        <taxon>Dothideomycetes</taxon>
        <taxon>Dothideomycetidae</taxon>
        <taxon>Mycosphaerellales</taxon>
        <taxon>Teratosphaeriaceae</taxon>
        <taxon>Friedmanniomyces</taxon>
    </lineage>
</organism>
<dbReference type="InterPro" id="IPR013961">
    <property type="entry name" value="RAI1"/>
</dbReference>
<dbReference type="AlphaFoldDB" id="A0AAN6HCS6"/>
<evidence type="ECO:0000256" key="4">
    <source>
        <dbReference type="ARBA" id="ARBA00044692"/>
    </source>
</evidence>
<comment type="similarity">
    <text evidence="2 7">Belongs to the DXO/Dom3Z family.</text>
</comment>
<proteinExistence type="inferred from homology"/>
<evidence type="ECO:0000256" key="6">
    <source>
        <dbReference type="ARBA" id="ARBA00048124"/>
    </source>
</evidence>
<dbReference type="Pfam" id="PF08652">
    <property type="entry name" value="RAI1"/>
    <property type="match status" value="1"/>
</dbReference>
<keyword evidence="7" id="KW-0694">RNA-binding</keyword>
<evidence type="ECO:0000256" key="2">
    <source>
        <dbReference type="ARBA" id="ARBA00006562"/>
    </source>
</evidence>
<dbReference type="GO" id="GO:0005829">
    <property type="term" value="C:cytosol"/>
    <property type="evidence" value="ECO:0007669"/>
    <property type="project" value="TreeGrafter"/>
</dbReference>
<keyword evidence="9" id="KW-0255">Endonuclease</keyword>
<keyword evidence="10" id="KW-1185">Reference proteome</keyword>
<comment type="catalytic activity">
    <reaction evidence="6">
        <text>a 5'-end NAD(+)-phospho-ribonucleoside in mRNA + H2O = a 5'-end phospho-ribonucleoside in mRNA + NAD(+) + H(+)</text>
        <dbReference type="Rhea" id="RHEA:60880"/>
        <dbReference type="Rhea" id="RHEA-COMP:15692"/>
        <dbReference type="Rhea" id="RHEA-COMP:15698"/>
        <dbReference type="ChEBI" id="CHEBI:15377"/>
        <dbReference type="ChEBI" id="CHEBI:15378"/>
        <dbReference type="ChEBI" id="CHEBI:57540"/>
        <dbReference type="ChEBI" id="CHEBI:138282"/>
        <dbReference type="ChEBI" id="CHEBI:144029"/>
    </reaction>
    <physiologicalReaction direction="left-to-right" evidence="6">
        <dbReference type="Rhea" id="RHEA:60881"/>
    </physiologicalReaction>
</comment>
<keyword evidence="7" id="KW-0378">Hydrolase</keyword>
<comment type="cofactor">
    <cofactor evidence="1 7">
        <name>a divalent metal cation</name>
        <dbReference type="ChEBI" id="CHEBI:60240"/>
    </cofactor>
</comment>
<dbReference type="GO" id="GO:0003723">
    <property type="term" value="F:RNA binding"/>
    <property type="evidence" value="ECO:0007669"/>
    <property type="project" value="UniProtKB-KW"/>
</dbReference>
<sequence length="432" mass="48333">MTSTFDLTHLDRFAGTSTSIRRPREFAHFSYDDTHTLKPLSAESLSYYYPPVFGAPGVEEHRPDLSAGFKNFRQRDDSVDEHLDGLLDTLQAYEEALLVKMEGGEDEVEVANVRVKADVVTWRGMMTKILTVAFDDFSDFEMNATCFQGTIPQAYTGVKLHRRKSGLQGGPATVTELATTASRGSLAGNDAVLGSVQPPLPCLLPVPMLTVTSPGYKFECISTLQAPWANTTRADIESRETLIVSNNPQYCSMVRTGIGATSLILAGEVDCVLVEKPERPDQPIPWIELKTSAEPGNLSNLREAVKYERKLLRYWAQSFLLGVPKIMVGYRTPDGFLTRIAELETQRIPAQVKRGAHTWDGNLCINLTAAFLEFLTQTVVGSGVWRIRRWKNWRMIEVFKTEEVVMENILKQSFRTHREKLRGLEIAAALAK</sequence>
<dbReference type="GO" id="GO:0110155">
    <property type="term" value="P:NAD-cap decapping"/>
    <property type="evidence" value="ECO:0007669"/>
    <property type="project" value="TreeGrafter"/>
</dbReference>
<gene>
    <name evidence="9" type="primary">RAI1_4</name>
    <name evidence="9" type="ORF">LTR91_018476</name>
</gene>
<dbReference type="Proteomes" id="UP001175353">
    <property type="component" value="Unassembled WGS sequence"/>
</dbReference>
<dbReference type="GO" id="GO:0034353">
    <property type="term" value="F:mRNA 5'-diphosphatase activity"/>
    <property type="evidence" value="ECO:0007669"/>
    <property type="project" value="TreeGrafter"/>
</dbReference>
<keyword evidence="7" id="KW-0479">Metal-binding</keyword>
<dbReference type="GO" id="GO:0005634">
    <property type="term" value="C:nucleus"/>
    <property type="evidence" value="ECO:0007669"/>
    <property type="project" value="UniProtKB-SubCell"/>
</dbReference>
<comment type="catalytic activity">
    <reaction evidence="3">
        <text>a 5'-end (N(7)-methyl 5'-triphosphoguanosine)-ribonucleoside-ribonucleotide in mRNA + H2O = a (N(7)-methyl 5'-triphosphoguanosine)-nucleoside + a 5'-end phospho-ribonucleoside in mRNA + H(+)</text>
        <dbReference type="Rhea" id="RHEA:66928"/>
        <dbReference type="Rhea" id="RHEA-COMP:15692"/>
        <dbReference type="Rhea" id="RHEA-COMP:17313"/>
        <dbReference type="ChEBI" id="CHEBI:15377"/>
        <dbReference type="ChEBI" id="CHEBI:15378"/>
        <dbReference type="ChEBI" id="CHEBI:138282"/>
        <dbReference type="ChEBI" id="CHEBI:172876"/>
        <dbReference type="ChEBI" id="CHEBI:172877"/>
    </reaction>
    <physiologicalReaction direction="left-to-right" evidence="3">
        <dbReference type="Rhea" id="RHEA:66929"/>
    </physiologicalReaction>
</comment>
<evidence type="ECO:0000256" key="1">
    <source>
        <dbReference type="ARBA" id="ARBA00001968"/>
    </source>
</evidence>
<dbReference type="PANTHER" id="PTHR12395:SF9">
    <property type="entry name" value="DECAPPING AND EXORIBONUCLEASE PROTEIN"/>
    <property type="match status" value="1"/>
</dbReference>
<accession>A0AAN6HCS6</accession>
<comment type="subcellular location">
    <subcellularLocation>
        <location evidence="7">Nucleus</location>
    </subcellularLocation>
</comment>
<evidence type="ECO:0000259" key="8">
    <source>
        <dbReference type="Pfam" id="PF08652"/>
    </source>
</evidence>
<dbReference type="PANTHER" id="PTHR12395">
    <property type="entry name" value="DOM-3 RELATED"/>
    <property type="match status" value="1"/>
</dbReference>
<evidence type="ECO:0000313" key="9">
    <source>
        <dbReference type="EMBL" id="KAK0964400.1"/>
    </source>
</evidence>
<dbReference type="GO" id="GO:0000956">
    <property type="term" value="P:nuclear-transcribed mRNA catabolic process"/>
    <property type="evidence" value="ECO:0007669"/>
    <property type="project" value="TreeGrafter"/>
</dbReference>
<name>A0AAN6HCS6_9PEZI</name>
<keyword evidence="7" id="KW-0540">Nuclease</keyword>
<dbReference type="EC" id="3.6.1.-" evidence="7"/>
<reference evidence="9" key="1">
    <citation type="submission" date="2023-06" db="EMBL/GenBank/DDBJ databases">
        <title>Black Yeasts Isolated from many extreme environments.</title>
        <authorList>
            <person name="Coleine C."/>
            <person name="Stajich J.E."/>
            <person name="Selbmann L."/>
        </authorList>
    </citation>
    <scope>NUCLEOTIDE SEQUENCE</scope>
    <source>
        <strain evidence="9">CCFEE 5200</strain>
    </source>
</reference>
<evidence type="ECO:0000256" key="5">
    <source>
        <dbReference type="ARBA" id="ARBA00046211"/>
    </source>
</evidence>
<comment type="catalytic activity">
    <reaction evidence="4">
        <text>a 5'-end triphospho-ribonucleoside in mRNA + H2O = a 5'-end phospho-ribonucleoside in mRNA + diphosphate + H(+)</text>
        <dbReference type="Rhea" id="RHEA:78683"/>
        <dbReference type="Rhea" id="RHEA-COMP:15692"/>
        <dbReference type="Rhea" id="RHEA-COMP:17164"/>
        <dbReference type="ChEBI" id="CHEBI:15377"/>
        <dbReference type="ChEBI" id="CHEBI:15378"/>
        <dbReference type="ChEBI" id="CHEBI:33019"/>
        <dbReference type="ChEBI" id="CHEBI:138282"/>
        <dbReference type="ChEBI" id="CHEBI:167618"/>
    </reaction>
    <physiologicalReaction direction="left-to-right" evidence="4">
        <dbReference type="Rhea" id="RHEA:78684"/>
    </physiologicalReaction>
</comment>
<dbReference type="GO" id="GO:0004519">
    <property type="term" value="F:endonuclease activity"/>
    <property type="evidence" value="ECO:0007669"/>
    <property type="project" value="UniProtKB-KW"/>
</dbReference>
<comment type="caution">
    <text evidence="9">The sequence shown here is derived from an EMBL/GenBank/DDBJ whole genome shotgun (WGS) entry which is preliminary data.</text>
</comment>
<protein>
    <recommendedName>
        <fullName evidence="7">Decapping nuclease</fullName>
        <ecNumber evidence="7">3.6.1.-</ecNumber>
    </recommendedName>
</protein>
<dbReference type="InterPro" id="IPR039039">
    <property type="entry name" value="RAI1-like_fam"/>
</dbReference>
<evidence type="ECO:0000256" key="3">
    <source>
        <dbReference type="ARBA" id="ARBA00044676"/>
    </source>
</evidence>
<dbReference type="GO" id="GO:0046872">
    <property type="term" value="F:metal ion binding"/>
    <property type="evidence" value="ECO:0007669"/>
    <property type="project" value="UniProtKB-KW"/>
</dbReference>
<feature type="domain" description="RAI1-like" evidence="8">
    <location>
        <begin position="21"/>
        <end position="415"/>
    </location>
</feature>
<comment type="function">
    <text evidence="5">Decapping enzyme for NAD-capped RNAs: specifically hydrolyzes the nicotinamide adenine dinucleotide (NAD) cap from a subset of RNAs by removing the entire NAD moiety from the 5'-end of an NAD-capped RNA. The NAD-cap is present at the 5'-end of some RNAs and snoRNAs. In contrast to the canonical 5'-end N7 methylguanosine (m7G) cap, the NAD cap promotes mRNA decay. Also acts as a non-canonical decapping enzyme that removes the entire cap structure of m7G capped or incompletely capped RNAs. Has decapping activity toward incomplete 5'-end m7G cap mRNAs such as unmethylated 5'-end-capped RNA (cap0), while it has no activity toward 2'-O-ribose methylated m7G cap (cap1). Also possesses RNA 5'-pyrophosphohydrolase activity by hydrolyzing the 5'-end triphosphate to release pyrophosphates. Stimulates exoribonuclease activity of Rat1, allowing it to degrade RNAs with stable secondary structure more effectively.</text>
</comment>